<dbReference type="Pfam" id="PF03129">
    <property type="entry name" value="HGTP_anticodon"/>
    <property type="match status" value="1"/>
</dbReference>
<comment type="caution">
    <text evidence="2">The sequence shown here is derived from an EMBL/GenBank/DDBJ whole genome shotgun (WGS) entry which is preliminary data.</text>
</comment>
<evidence type="ECO:0000313" key="3">
    <source>
        <dbReference type="Proteomes" id="UP000811246"/>
    </source>
</evidence>
<dbReference type="InterPro" id="IPR002314">
    <property type="entry name" value="aa-tRNA-synt_IIb"/>
</dbReference>
<sequence>MFTQWIHSYRDLPLMVNQWANVTRWEMRTKPFIRTLEFLWQEGHTAHATPEEAENEAIQMINIYTKFAYEQAAIPVIAGRKSRVETFAGASKTYTIEAMMGDRKALQAGTSHNLGQNFSRAFGTQFTDENGHRLHVWQTSWAISTRFVGGIIMTHGDDAGLMLPPRLAPIQVIIIPIWKKVAEKMEVLNAASSVKEVLQTAGVQVKLDDSDLRTPGWKFNFWEMKGVPLRIEIGPRDVSSRSVVISRRDIPGKQGKVFGISMEPSILQAYVKDKLDEIQSSLLGQATSFRDSNIVDVSSYDELKLAISQGKWARGPWSASDEDELKVKEETGATIRCFPFQQPQGIKTCLMTGNPAEEVAIFAKSY</sequence>
<evidence type="ECO:0000313" key="2">
    <source>
        <dbReference type="EMBL" id="KAG6715494.1"/>
    </source>
</evidence>
<dbReference type="SMART" id="SM00946">
    <property type="entry name" value="ProRS-C_1"/>
    <property type="match status" value="1"/>
</dbReference>
<dbReference type="Pfam" id="PF00587">
    <property type="entry name" value="tRNA-synt_2b"/>
    <property type="match status" value="1"/>
</dbReference>
<gene>
    <name evidence="2" type="ORF">I3842_05G256100</name>
</gene>
<dbReference type="GO" id="GO:0004827">
    <property type="term" value="F:proline-tRNA ligase activity"/>
    <property type="evidence" value="ECO:0007669"/>
    <property type="project" value="InterPro"/>
</dbReference>
<dbReference type="PANTHER" id="PTHR43382">
    <property type="entry name" value="PROLYL-TRNA SYNTHETASE"/>
    <property type="match status" value="1"/>
</dbReference>
<dbReference type="CDD" id="cd00862">
    <property type="entry name" value="ProRS_anticodon_zinc"/>
    <property type="match status" value="1"/>
</dbReference>
<dbReference type="PROSITE" id="PS50862">
    <property type="entry name" value="AA_TRNA_LIGASE_II"/>
    <property type="match status" value="1"/>
</dbReference>
<dbReference type="EMBL" id="CM031829">
    <property type="protein sequence ID" value="KAG6715494.1"/>
    <property type="molecule type" value="Genomic_DNA"/>
</dbReference>
<dbReference type="Pfam" id="PF09180">
    <property type="entry name" value="ProRS-C_1"/>
    <property type="match status" value="1"/>
</dbReference>
<name>A0A922JSL3_CARIL</name>
<accession>A0A922JSL3</accession>
<dbReference type="FunFam" id="3.30.110.30:FF:000004">
    <property type="entry name" value="Proline--tRNA ligase, chloroplastic/mitochondrial"/>
    <property type="match status" value="1"/>
</dbReference>
<dbReference type="Proteomes" id="UP000811246">
    <property type="component" value="Chromosome 5"/>
</dbReference>
<dbReference type="GO" id="GO:0005524">
    <property type="term" value="F:ATP binding"/>
    <property type="evidence" value="ECO:0007669"/>
    <property type="project" value="InterPro"/>
</dbReference>
<dbReference type="PANTHER" id="PTHR43382:SF3">
    <property type="entry name" value="PROLINE--TRNA LIGASE, CHLOROPLASTIC_MITOCHONDRIAL"/>
    <property type="match status" value="1"/>
</dbReference>
<dbReference type="AlphaFoldDB" id="A0A922JSL3"/>
<dbReference type="InterPro" id="IPR016061">
    <property type="entry name" value="Pro-tRNA_ligase_II_C"/>
</dbReference>
<dbReference type="InterPro" id="IPR004499">
    <property type="entry name" value="Pro-tRNA-ligase_IIa_arc-type"/>
</dbReference>
<dbReference type="InterPro" id="IPR006195">
    <property type="entry name" value="aa-tRNA-synth_II"/>
</dbReference>
<dbReference type="GO" id="GO:0006433">
    <property type="term" value="P:prolyl-tRNA aminoacylation"/>
    <property type="evidence" value="ECO:0007669"/>
    <property type="project" value="InterPro"/>
</dbReference>
<dbReference type="GO" id="GO:0017101">
    <property type="term" value="C:aminoacyl-tRNA synthetase multienzyme complex"/>
    <property type="evidence" value="ECO:0007669"/>
    <property type="project" value="TreeGrafter"/>
</dbReference>
<dbReference type="GO" id="GO:0009570">
    <property type="term" value="C:chloroplast stroma"/>
    <property type="evidence" value="ECO:0007669"/>
    <property type="project" value="TreeGrafter"/>
</dbReference>
<feature type="domain" description="Aminoacyl-transfer RNA synthetases class-II family profile" evidence="1">
    <location>
        <begin position="10"/>
        <end position="164"/>
    </location>
</feature>
<evidence type="ECO:0000259" key="1">
    <source>
        <dbReference type="PROSITE" id="PS50862"/>
    </source>
</evidence>
<dbReference type="GO" id="GO:0005739">
    <property type="term" value="C:mitochondrion"/>
    <property type="evidence" value="ECO:0007669"/>
    <property type="project" value="TreeGrafter"/>
</dbReference>
<organism evidence="2 3">
    <name type="scientific">Carya illinoinensis</name>
    <name type="common">Pecan</name>
    <dbReference type="NCBI Taxonomy" id="32201"/>
    <lineage>
        <taxon>Eukaryota</taxon>
        <taxon>Viridiplantae</taxon>
        <taxon>Streptophyta</taxon>
        <taxon>Embryophyta</taxon>
        <taxon>Tracheophyta</taxon>
        <taxon>Spermatophyta</taxon>
        <taxon>Magnoliopsida</taxon>
        <taxon>eudicotyledons</taxon>
        <taxon>Gunneridae</taxon>
        <taxon>Pentapetalae</taxon>
        <taxon>rosids</taxon>
        <taxon>fabids</taxon>
        <taxon>Fagales</taxon>
        <taxon>Juglandaceae</taxon>
        <taxon>Carya</taxon>
    </lineage>
</organism>
<dbReference type="FunFam" id="3.40.50.800:FF:000016">
    <property type="entry name" value="Proline--tRNA ligase, chloroplastic/mitochondrial"/>
    <property type="match status" value="1"/>
</dbReference>
<protein>
    <recommendedName>
        <fullName evidence="1">Aminoacyl-transfer RNA synthetases class-II family profile domain-containing protein</fullName>
    </recommendedName>
</protein>
<proteinExistence type="predicted"/>
<reference evidence="2" key="1">
    <citation type="submission" date="2021-01" db="EMBL/GenBank/DDBJ databases">
        <authorList>
            <person name="Lovell J.T."/>
            <person name="Bentley N."/>
            <person name="Bhattarai G."/>
            <person name="Jenkins J.W."/>
            <person name="Sreedasyam A."/>
            <person name="Alarcon Y."/>
            <person name="Bock C."/>
            <person name="Boston L."/>
            <person name="Carlson J."/>
            <person name="Cervantes K."/>
            <person name="Clermont K."/>
            <person name="Krom N."/>
            <person name="Kubenka K."/>
            <person name="Mamidi S."/>
            <person name="Mattison C."/>
            <person name="Monteros M."/>
            <person name="Pisani C."/>
            <person name="Plott C."/>
            <person name="Rajasekar S."/>
            <person name="Rhein H.S."/>
            <person name="Rohla C."/>
            <person name="Song M."/>
            <person name="Hilaire R.S."/>
            <person name="Shu S."/>
            <person name="Wells L."/>
            <person name="Wang X."/>
            <person name="Webber J."/>
            <person name="Heerema R.J."/>
            <person name="Klein P."/>
            <person name="Conner P."/>
            <person name="Grauke L."/>
            <person name="Grimwood J."/>
            <person name="Schmutz J."/>
            <person name="Randall J.J."/>
        </authorList>
    </citation>
    <scope>NUCLEOTIDE SEQUENCE</scope>
    <source>
        <tissue evidence="2">Leaf</tissue>
    </source>
</reference>
<dbReference type="InterPro" id="IPR004154">
    <property type="entry name" value="Anticodon-bd"/>
</dbReference>